<reference evidence="3 4" key="1">
    <citation type="submission" date="2017-06" db="EMBL/GenBank/DDBJ databases">
        <title>Genome of Fusarium nygamai isolate CS10214.</title>
        <authorList>
            <person name="Gardiner D.M."/>
            <person name="Obanor F."/>
            <person name="Kazan K."/>
        </authorList>
    </citation>
    <scope>NUCLEOTIDE SEQUENCE [LARGE SCALE GENOMIC DNA]</scope>
    <source>
        <strain evidence="3 4">CS10214</strain>
    </source>
</reference>
<dbReference type="InterPro" id="IPR003615">
    <property type="entry name" value="HNH_nuc"/>
</dbReference>
<keyword evidence="4" id="KW-1185">Reference proteome</keyword>
<comment type="caution">
    <text evidence="3">The sequence shown here is derived from an EMBL/GenBank/DDBJ whole genome shotgun (WGS) entry which is preliminary data.</text>
</comment>
<feature type="region of interest" description="Disordered" evidence="1">
    <location>
        <begin position="145"/>
        <end position="196"/>
    </location>
</feature>
<dbReference type="Pfam" id="PF13391">
    <property type="entry name" value="HNH_2"/>
    <property type="match status" value="1"/>
</dbReference>
<dbReference type="EMBL" id="MTQA01000086">
    <property type="protein sequence ID" value="PNP80120.1"/>
    <property type="molecule type" value="Genomic_DNA"/>
</dbReference>
<feature type="compositionally biased region" description="Polar residues" evidence="1">
    <location>
        <begin position="379"/>
        <end position="405"/>
    </location>
</feature>
<evidence type="ECO:0000259" key="2">
    <source>
        <dbReference type="Pfam" id="PF13391"/>
    </source>
</evidence>
<dbReference type="Proteomes" id="UP000236664">
    <property type="component" value="Unassembled WGS sequence"/>
</dbReference>
<evidence type="ECO:0000313" key="4">
    <source>
        <dbReference type="Proteomes" id="UP000236664"/>
    </source>
</evidence>
<gene>
    <name evidence="3" type="ORF">FNYG_06544</name>
</gene>
<dbReference type="OrthoDB" id="2142759at2759"/>
<name>A0A2K0WCV6_GIBNY</name>
<sequence length="493" mass="55430">MANAAVTPPMRVHGWNIHFLAGPDEFHFAGLFKAPNSDLITFQDVVDELRLCFNIPKAEPDRDPWDTIAFKLAKTPPGTTSDLPALVAGDDLSLPVPGLPARSPKIQSVVKYHVISHRPCNIASDKPLKDHLSAKCAQHISRPSRRLDVRYLPPNKPSSDPRYATMPFRRTAKGRTASQSPKRRSGSTSPTKENELEDIADLHMPPRMELQPDAARKTVETFRRNCLIDADRCAISGKGHSWCITPAIGPALQACHIIPQQHYHLYPDHHFQTLADEGDNVEFSAERLRQAWTNTWSNRNGILLMSHIHELFDARLVSIHPETHRIRAFVPYDVLTDFNGQQANLSDEVDQNALRHHYEMSCIENMAARMPLMTLDSPDMSSKTTPGIKTPLSGTLNLPVNTNPDLQRGDPSKRPRSDLETTTQRDVQHDEQQEPLSPETDMKRDTKRRRVGDGDESSNVIYAGYGSLDHDPHGFLSDVNWKLRQLKAVQTAR</sequence>
<organism evidence="3 4">
    <name type="scientific">Gibberella nygamai</name>
    <name type="common">Bean root rot disease fungus</name>
    <name type="synonym">Fusarium nygamai</name>
    <dbReference type="NCBI Taxonomy" id="42673"/>
    <lineage>
        <taxon>Eukaryota</taxon>
        <taxon>Fungi</taxon>
        <taxon>Dikarya</taxon>
        <taxon>Ascomycota</taxon>
        <taxon>Pezizomycotina</taxon>
        <taxon>Sordariomycetes</taxon>
        <taxon>Hypocreomycetidae</taxon>
        <taxon>Hypocreales</taxon>
        <taxon>Nectriaceae</taxon>
        <taxon>Fusarium</taxon>
        <taxon>Fusarium fujikuroi species complex</taxon>
    </lineage>
</organism>
<feature type="compositionally biased region" description="Basic and acidic residues" evidence="1">
    <location>
        <begin position="407"/>
        <end position="419"/>
    </location>
</feature>
<feature type="domain" description="HNH nuclease" evidence="2">
    <location>
        <begin position="233"/>
        <end position="320"/>
    </location>
</feature>
<evidence type="ECO:0000313" key="3">
    <source>
        <dbReference type="EMBL" id="PNP80120.1"/>
    </source>
</evidence>
<proteinExistence type="predicted"/>
<evidence type="ECO:0000256" key="1">
    <source>
        <dbReference type="SAM" id="MobiDB-lite"/>
    </source>
</evidence>
<feature type="compositionally biased region" description="Polar residues" evidence="1">
    <location>
        <begin position="176"/>
        <end position="191"/>
    </location>
</feature>
<dbReference type="AlphaFoldDB" id="A0A2K0WCV6"/>
<feature type="region of interest" description="Disordered" evidence="1">
    <location>
        <begin position="375"/>
        <end position="463"/>
    </location>
</feature>
<protein>
    <recommendedName>
        <fullName evidence="2">HNH nuclease domain-containing protein</fullName>
    </recommendedName>
</protein>
<accession>A0A2K0WCV6</accession>